<evidence type="ECO:0000313" key="1">
    <source>
        <dbReference type="EMBL" id="XRI73092.1"/>
    </source>
</evidence>
<name>A0ACD5HDK0_9PROT</name>
<accession>A0ACD5HDK0</accession>
<evidence type="ECO:0000313" key="2">
    <source>
        <dbReference type="Proteomes" id="UP001195965"/>
    </source>
</evidence>
<reference evidence="1 2" key="1">
    <citation type="journal article" date="2021" name="ISME J.">
        <title>Genomic evolution of the class Acidithiobacillia: deep-branching Proteobacteria living in extreme acidic conditions.</title>
        <authorList>
            <person name="Moya-Beltran A."/>
            <person name="Beard S."/>
            <person name="Rojas-Villalobos C."/>
            <person name="Issotta F."/>
            <person name="Gallardo Y."/>
            <person name="Ulloa R."/>
            <person name="Giaveno A."/>
            <person name="Degli Esposti M."/>
            <person name="Johnson D.B."/>
            <person name="Quatrini R."/>
        </authorList>
    </citation>
    <scope>NUCLEOTIDE SEQUENCE [LARGE SCALE GENOMIC DNA]</scope>
    <source>
        <strain evidence="1 2">GG1-14</strain>
    </source>
</reference>
<dbReference type="EMBL" id="CP127526">
    <property type="protein sequence ID" value="XRI73092.1"/>
    <property type="molecule type" value="Genomic_DNA"/>
</dbReference>
<gene>
    <name evidence="1" type="ORF">HHS34_011650</name>
</gene>
<proteinExistence type="predicted"/>
<sequence length="191" mass="21332">MFKPIHGGGPMWMIRKKFPAIALTASALLSGCATITPVSGNFPKIAPEQAQSGRDDGKIVRWGGKLIETQPEEHQTCFTVLGEPLRHNGQPKSEKGEAHTGRFLACTPGFYDPMVYSSGRNITFVGRVVGVVHHKIGQFNYLYSKLEAGAVYLWPLRPIKPPVQEQFYMGVGFGNYPGWWYGPGWGFWPYW</sequence>
<keyword evidence="2" id="KW-1185">Reference proteome</keyword>
<organism evidence="1 2">
    <name type="scientific">Acidithiobacillus montserratensis</name>
    <dbReference type="NCBI Taxonomy" id="2729135"/>
    <lineage>
        <taxon>Bacteria</taxon>
        <taxon>Pseudomonadati</taxon>
        <taxon>Pseudomonadota</taxon>
        <taxon>Acidithiobacillia</taxon>
        <taxon>Acidithiobacillales</taxon>
        <taxon>Acidithiobacillaceae</taxon>
        <taxon>Acidithiobacillus</taxon>
    </lineage>
</organism>
<keyword evidence="1" id="KW-0449">Lipoprotein</keyword>
<protein>
    <submittedName>
        <fullName evidence="1">Slp family lipoprotein</fullName>
    </submittedName>
</protein>
<dbReference type="Proteomes" id="UP001195965">
    <property type="component" value="Chromosome"/>
</dbReference>